<evidence type="ECO:0000256" key="4">
    <source>
        <dbReference type="SAM" id="MobiDB-lite"/>
    </source>
</evidence>
<evidence type="ECO:0000313" key="5">
    <source>
        <dbReference type="EMBL" id="OAX41650.1"/>
    </source>
</evidence>
<dbReference type="InterPro" id="IPR015943">
    <property type="entry name" value="WD40/YVTN_repeat-like_dom_sf"/>
</dbReference>
<dbReference type="Gene3D" id="2.130.10.10">
    <property type="entry name" value="YVTN repeat-like/Quinoprotein amine dehydrogenase"/>
    <property type="match status" value="2"/>
</dbReference>
<keyword evidence="1 3" id="KW-0853">WD repeat</keyword>
<proteinExistence type="predicted"/>
<protein>
    <submittedName>
        <fullName evidence="5">WD40 repeat-like protein</fullName>
    </submittedName>
</protein>
<dbReference type="InParanoid" id="A0A1B7N9W4"/>
<evidence type="ECO:0000256" key="3">
    <source>
        <dbReference type="PROSITE-ProRule" id="PRU00221"/>
    </source>
</evidence>
<dbReference type="Proteomes" id="UP000092154">
    <property type="component" value="Unassembled WGS sequence"/>
</dbReference>
<name>A0A1B7N9W4_9AGAM</name>
<organism evidence="5 6">
    <name type="scientific">Rhizopogon vinicolor AM-OR11-026</name>
    <dbReference type="NCBI Taxonomy" id="1314800"/>
    <lineage>
        <taxon>Eukaryota</taxon>
        <taxon>Fungi</taxon>
        <taxon>Dikarya</taxon>
        <taxon>Basidiomycota</taxon>
        <taxon>Agaricomycotina</taxon>
        <taxon>Agaricomycetes</taxon>
        <taxon>Agaricomycetidae</taxon>
        <taxon>Boletales</taxon>
        <taxon>Suillineae</taxon>
        <taxon>Rhizopogonaceae</taxon>
        <taxon>Rhizopogon</taxon>
    </lineage>
</organism>
<accession>A0A1B7N9W4</accession>
<dbReference type="SMART" id="SM00320">
    <property type="entry name" value="WD40"/>
    <property type="match status" value="3"/>
</dbReference>
<keyword evidence="6" id="KW-1185">Reference proteome</keyword>
<keyword evidence="2" id="KW-0677">Repeat</keyword>
<dbReference type="InterPro" id="IPR001680">
    <property type="entry name" value="WD40_rpt"/>
</dbReference>
<evidence type="ECO:0000256" key="2">
    <source>
        <dbReference type="ARBA" id="ARBA00022737"/>
    </source>
</evidence>
<reference evidence="5 6" key="1">
    <citation type="submission" date="2016-06" db="EMBL/GenBank/DDBJ databases">
        <title>Comparative genomics of the ectomycorrhizal sister species Rhizopogon vinicolor and Rhizopogon vesiculosus (Basidiomycota: Boletales) reveals a divergence of the mating type B locus.</title>
        <authorList>
            <consortium name="DOE Joint Genome Institute"/>
            <person name="Mujic A.B."/>
            <person name="Kuo A."/>
            <person name="Tritt A."/>
            <person name="Lipzen A."/>
            <person name="Chen C."/>
            <person name="Johnson J."/>
            <person name="Sharma A."/>
            <person name="Barry K."/>
            <person name="Grigoriev I.V."/>
            <person name="Spatafora J.W."/>
        </authorList>
    </citation>
    <scope>NUCLEOTIDE SEQUENCE [LARGE SCALE GENOMIC DNA]</scope>
    <source>
        <strain evidence="5 6">AM-OR11-026</strain>
    </source>
</reference>
<dbReference type="SUPFAM" id="SSF82171">
    <property type="entry name" value="DPP6 N-terminal domain-like"/>
    <property type="match status" value="1"/>
</dbReference>
<dbReference type="PROSITE" id="PS50082">
    <property type="entry name" value="WD_REPEATS_2"/>
    <property type="match status" value="1"/>
</dbReference>
<evidence type="ECO:0000313" key="6">
    <source>
        <dbReference type="Proteomes" id="UP000092154"/>
    </source>
</evidence>
<feature type="region of interest" description="Disordered" evidence="4">
    <location>
        <begin position="432"/>
        <end position="492"/>
    </location>
</feature>
<dbReference type="PANTHER" id="PTHR19848:SF8">
    <property type="entry name" value="F-BOX AND WD REPEAT DOMAIN CONTAINING 7"/>
    <property type="match status" value="1"/>
</dbReference>
<dbReference type="AlphaFoldDB" id="A0A1B7N9W4"/>
<sequence>MVSTSIQPAATAIKSTITPVTTLEGHEGLIESIAYFPDNERLMSGSLDGTARRWDLQASDEIEKVPDIYEQQGVLVAVSKDGRWVVTAGHANHDGYSTVVIKACEVKTGLVKKLETSASAFSTCIDISADSTLLAIKSTSPDVPILNLETDKLVVVRPFESPDEVGAIRFSQDSKKLAMYSVTGTCLDVWDIQTQKLDARVRGKRPGTLANGSTAVAYLPVFWTAKGRTIVAGFNFADDSREHDLSMIIYEFDASTLGIVGVPFKGHELSITGLALSYDCALLISASYDITNLWAFESRQLLASFDIHPYRMILSPYSRQLAYTTYYNTGNTGSGNGDHKIYICNIPPDILASIRPAQESPPIASTLTNPRFADQLNSNATSRSAILSRNPTTLPVISLATWSLRPPPIIDPQQPAFFRYFRTLFHSSFGRDAVPQPEAASNNEPRDPLDFPATSRLLPHASPSAEARSRPEGPLETTRPIPAPSTTQSSITAPTTFLHRLSTWWPIRGRHTEPPIVDVPLTKAQLVRH</sequence>
<dbReference type="EMBL" id="KV448174">
    <property type="protein sequence ID" value="OAX41650.1"/>
    <property type="molecule type" value="Genomic_DNA"/>
</dbReference>
<dbReference type="PROSITE" id="PS50294">
    <property type="entry name" value="WD_REPEATS_REGION"/>
    <property type="match status" value="1"/>
</dbReference>
<dbReference type="PANTHER" id="PTHR19848">
    <property type="entry name" value="WD40 REPEAT PROTEIN"/>
    <property type="match status" value="1"/>
</dbReference>
<dbReference type="STRING" id="1314800.A0A1B7N9W4"/>
<dbReference type="OrthoDB" id="2687506at2759"/>
<dbReference type="Pfam" id="PF00400">
    <property type="entry name" value="WD40"/>
    <property type="match status" value="2"/>
</dbReference>
<feature type="repeat" description="WD" evidence="3">
    <location>
        <begin position="23"/>
        <end position="64"/>
    </location>
</feature>
<gene>
    <name evidence="5" type="ORF">K503DRAFT_767449</name>
</gene>
<evidence type="ECO:0000256" key="1">
    <source>
        <dbReference type="ARBA" id="ARBA00022574"/>
    </source>
</evidence>